<evidence type="ECO:0000313" key="2">
    <source>
        <dbReference type="Proteomes" id="UP000237347"/>
    </source>
</evidence>
<name>A0AAW0LHK6_QUESU</name>
<gene>
    <name evidence="1" type="ORF">CFP56_000999</name>
</gene>
<evidence type="ECO:0000313" key="1">
    <source>
        <dbReference type="EMBL" id="KAK7850414.1"/>
    </source>
</evidence>
<proteinExistence type="predicted"/>
<sequence length="123" mass="13767">MKFSKSDNTLGISLIGYLDHNDHTGEGGYSWGAFTLEWDPKGLELVIKYRGVVHWKSGVLIDNQFENISPHQTSMFDFNVVSNGNEESFSLKYKNQSLPQTWSVLSSTGQLLKKSINGIILIA</sequence>
<dbReference type="Proteomes" id="UP000237347">
    <property type="component" value="Unassembled WGS sequence"/>
</dbReference>
<dbReference type="EMBL" id="PKMF04000101">
    <property type="protein sequence ID" value="KAK7850414.1"/>
    <property type="molecule type" value="Genomic_DNA"/>
</dbReference>
<evidence type="ECO:0008006" key="3">
    <source>
        <dbReference type="Google" id="ProtNLM"/>
    </source>
</evidence>
<protein>
    <recommendedName>
        <fullName evidence="3">Lectin</fullName>
    </recommendedName>
</protein>
<comment type="caution">
    <text evidence="1">The sequence shown here is derived from an EMBL/GenBank/DDBJ whole genome shotgun (WGS) entry which is preliminary data.</text>
</comment>
<keyword evidence="2" id="KW-1185">Reference proteome</keyword>
<organism evidence="1 2">
    <name type="scientific">Quercus suber</name>
    <name type="common">Cork oak</name>
    <dbReference type="NCBI Taxonomy" id="58331"/>
    <lineage>
        <taxon>Eukaryota</taxon>
        <taxon>Viridiplantae</taxon>
        <taxon>Streptophyta</taxon>
        <taxon>Embryophyta</taxon>
        <taxon>Tracheophyta</taxon>
        <taxon>Spermatophyta</taxon>
        <taxon>Magnoliopsida</taxon>
        <taxon>eudicotyledons</taxon>
        <taxon>Gunneridae</taxon>
        <taxon>Pentapetalae</taxon>
        <taxon>rosids</taxon>
        <taxon>fabids</taxon>
        <taxon>Fagales</taxon>
        <taxon>Fagaceae</taxon>
        <taxon>Quercus</taxon>
    </lineage>
</organism>
<accession>A0AAW0LHK6</accession>
<reference evidence="1 2" key="1">
    <citation type="journal article" date="2018" name="Sci. Data">
        <title>The draft genome sequence of cork oak.</title>
        <authorList>
            <person name="Ramos A.M."/>
            <person name="Usie A."/>
            <person name="Barbosa P."/>
            <person name="Barros P.M."/>
            <person name="Capote T."/>
            <person name="Chaves I."/>
            <person name="Simoes F."/>
            <person name="Abreu I."/>
            <person name="Carrasquinho I."/>
            <person name="Faro C."/>
            <person name="Guimaraes J.B."/>
            <person name="Mendonca D."/>
            <person name="Nobrega F."/>
            <person name="Rodrigues L."/>
            <person name="Saibo N.J.M."/>
            <person name="Varela M.C."/>
            <person name="Egas C."/>
            <person name="Matos J."/>
            <person name="Miguel C.M."/>
            <person name="Oliveira M.M."/>
            <person name="Ricardo C.P."/>
            <person name="Goncalves S."/>
        </authorList>
    </citation>
    <scope>NUCLEOTIDE SEQUENCE [LARGE SCALE GENOMIC DNA]</scope>
    <source>
        <strain evidence="2">cv. HL8</strain>
    </source>
</reference>
<dbReference type="AlphaFoldDB" id="A0AAW0LHK6"/>